<dbReference type="InterPro" id="IPR001375">
    <property type="entry name" value="Peptidase_S9_cat"/>
</dbReference>
<gene>
    <name evidence="4" type="ORF">JYP50_06560</name>
</gene>
<dbReference type="AlphaFoldDB" id="A0A939DEX6"/>
<dbReference type="InterPro" id="IPR029058">
    <property type="entry name" value="AB_hydrolase_fold"/>
</dbReference>
<dbReference type="RefSeq" id="WP_206559684.1">
    <property type="nucleotide sequence ID" value="NZ_JAFKCZ010000004.1"/>
</dbReference>
<evidence type="ECO:0000256" key="1">
    <source>
        <dbReference type="ARBA" id="ARBA00022801"/>
    </source>
</evidence>
<proteinExistence type="predicted"/>
<dbReference type="SUPFAM" id="SSF53474">
    <property type="entry name" value="alpha/beta-Hydrolases"/>
    <property type="match status" value="1"/>
</dbReference>
<comment type="caution">
    <text evidence="4">The sequence shown here is derived from an EMBL/GenBank/DDBJ whole genome shotgun (WGS) entry which is preliminary data.</text>
</comment>
<evidence type="ECO:0000313" key="5">
    <source>
        <dbReference type="Proteomes" id="UP000664303"/>
    </source>
</evidence>
<dbReference type="GO" id="GO:0004252">
    <property type="term" value="F:serine-type endopeptidase activity"/>
    <property type="evidence" value="ECO:0007669"/>
    <property type="project" value="TreeGrafter"/>
</dbReference>
<dbReference type="PANTHER" id="PTHR42776:SF27">
    <property type="entry name" value="DIPEPTIDYL PEPTIDASE FAMILY MEMBER 6"/>
    <property type="match status" value="1"/>
</dbReference>
<sequence length="477" mass="53497">MQQPVTATRRDTGHGHQHRSQANQAGEVLLKYQYHGDAEREIWWHRDSADRDFAPLMRPKGEGDEDTFFSEYILGTDTTMTKAFYTETDDTGRGRIVRVSIDQGKIVEPRIVTRSDTYDVEAVVIDQVSDTVVGTVHTEDRAVYRYLDREFAQVQANLEATFPGTTVHILSQTSDFSRVTAMVASTEAPRKYYLYDREAGSIAEVANALPDMTPELLSAVERFDYTARDGLPIHAYLTRPANGNDGQAMPLVLLPHGGPNARDDAEYDWMRQYFAAIGYAVFQPNFRGSTGYGSEFEDAGLLEWGGKMQQDLDDGVQALVEAGLVDRDRICAIGASYGGYAALMATITQPERYRCAVAFAPVTNLGGMYNHALEQHGTTDYWVKSIGSRFEEEHHESRSPAHLVTRDTPPILLFHGDKDTVVPYGQSYQLSRNLKKAGNPHARFETFDDEDHWFSLESSRQTFLHEAGEFLGEHIGE</sequence>
<dbReference type="GO" id="GO:0006508">
    <property type="term" value="P:proteolysis"/>
    <property type="evidence" value="ECO:0007669"/>
    <property type="project" value="InterPro"/>
</dbReference>
<keyword evidence="1" id="KW-0378">Hydrolase</keyword>
<keyword evidence="5" id="KW-1185">Reference proteome</keyword>
<feature type="region of interest" description="Disordered" evidence="2">
    <location>
        <begin position="1"/>
        <end position="25"/>
    </location>
</feature>
<accession>A0A939DEX6</accession>
<dbReference type="Gene3D" id="3.40.50.1820">
    <property type="entry name" value="alpha/beta hydrolase"/>
    <property type="match status" value="1"/>
</dbReference>
<dbReference type="EMBL" id="JAFKCZ010000004">
    <property type="protein sequence ID" value="MBN7796242.1"/>
    <property type="molecule type" value="Genomic_DNA"/>
</dbReference>
<dbReference type="PANTHER" id="PTHR42776">
    <property type="entry name" value="SERINE PEPTIDASE S9 FAMILY MEMBER"/>
    <property type="match status" value="1"/>
</dbReference>
<reference evidence="4" key="1">
    <citation type="submission" date="2021-02" db="EMBL/GenBank/DDBJ databases">
        <title>PHA producing bacteria isolated from coastal sediment in Guangdong, Shenzhen.</title>
        <authorList>
            <person name="Zheng W."/>
            <person name="Yu S."/>
            <person name="Huang Y."/>
        </authorList>
    </citation>
    <scope>NUCLEOTIDE SEQUENCE</scope>
    <source>
        <strain evidence="4">TN14-10</strain>
    </source>
</reference>
<name>A0A939DEX6_9GAMM</name>
<organism evidence="4 5">
    <name type="scientific">Parahaliea mediterranea</name>
    <dbReference type="NCBI Taxonomy" id="651086"/>
    <lineage>
        <taxon>Bacteria</taxon>
        <taxon>Pseudomonadati</taxon>
        <taxon>Pseudomonadota</taxon>
        <taxon>Gammaproteobacteria</taxon>
        <taxon>Cellvibrionales</taxon>
        <taxon>Halieaceae</taxon>
        <taxon>Parahaliea</taxon>
    </lineage>
</organism>
<evidence type="ECO:0000259" key="3">
    <source>
        <dbReference type="Pfam" id="PF00326"/>
    </source>
</evidence>
<feature type="domain" description="Peptidase S9 prolyl oligopeptidase catalytic" evidence="3">
    <location>
        <begin position="267"/>
        <end position="476"/>
    </location>
</feature>
<evidence type="ECO:0000313" key="4">
    <source>
        <dbReference type="EMBL" id="MBN7796242.1"/>
    </source>
</evidence>
<protein>
    <submittedName>
        <fullName evidence="4">S9 family peptidase</fullName>
    </submittedName>
</protein>
<dbReference type="Pfam" id="PF00326">
    <property type="entry name" value="Peptidase_S9"/>
    <property type="match status" value="1"/>
</dbReference>
<dbReference type="Proteomes" id="UP000664303">
    <property type="component" value="Unassembled WGS sequence"/>
</dbReference>
<evidence type="ECO:0000256" key="2">
    <source>
        <dbReference type="SAM" id="MobiDB-lite"/>
    </source>
</evidence>